<proteinExistence type="predicted"/>
<sequence length="168" mass="18193">MLFPSTLKITSKKDTYWIQLPACLPEACACVSTDGKADSKVWVPGHGSTIIQDGEGTRHEEQPDTSNVPVGQVSGAGARSGYPGNTLPGPRLASTIVGHLQCKIWLLGHSFIRRAADRAKIRPGGQQMGFLEEQAKEQVSKTYEELNMFKPSPSPALTPLLLRPPESQ</sequence>
<evidence type="ECO:0000313" key="2">
    <source>
        <dbReference type="Proteomes" id="UP000186698"/>
    </source>
</evidence>
<feature type="region of interest" description="Disordered" evidence="1">
    <location>
        <begin position="148"/>
        <end position="168"/>
    </location>
</feature>
<organism evidence="2 3">
    <name type="scientific">Xenopus laevis</name>
    <name type="common">African clawed frog</name>
    <dbReference type="NCBI Taxonomy" id="8355"/>
    <lineage>
        <taxon>Eukaryota</taxon>
        <taxon>Metazoa</taxon>
        <taxon>Chordata</taxon>
        <taxon>Craniata</taxon>
        <taxon>Vertebrata</taxon>
        <taxon>Euteleostomi</taxon>
        <taxon>Amphibia</taxon>
        <taxon>Batrachia</taxon>
        <taxon>Anura</taxon>
        <taxon>Pipoidea</taxon>
        <taxon>Pipidae</taxon>
        <taxon>Xenopodinae</taxon>
        <taxon>Xenopus</taxon>
        <taxon>Xenopus</taxon>
    </lineage>
</organism>
<accession>A0A8J1LIW6</accession>
<dbReference type="AlphaFoldDB" id="A0A8J1LIW6"/>
<feature type="region of interest" description="Disordered" evidence="1">
    <location>
        <begin position="49"/>
        <end position="86"/>
    </location>
</feature>
<dbReference type="GeneID" id="121397210"/>
<reference evidence="3" key="1">
    <citation type="submission" date="2025-08" db="UniProtKB">
        <authorList>
            <consortium name="RefSeq"/>
        </authorList>
    </citation>
    <scope>IDENTIFICATION</scope>
    <source>
        <strain evidence="3">J_2021</strain>
        <tissue evidence="3">Erythrocytes</tissue>
    </source>
</reference>
<dbReference type="Proteomes" id="UP000186698">
    <property type="component" value="Chromosome 8L"/>
</dbReference>
<name>A0A8J1LIW6_XENLA</name>
<gene>
    <name evidence="3" type="primary">LOC121397210</name>
</gene>
<keyword evidence="2" id="KW-1185">Reference proteome</keyword>
<evidence type="ECO:0000256" key="1">
    <source>
        <dbReference type="SAM" id="MobiDB-lite"/>
    </source>
</evidence>
<protein>
    <submittedName>
        <fullName evidence="3">Uncharacterized protein LOC121397210 isoform X2</fullName>
    </submittedName>
</protein>
<dbReference type="RefSeq" id="XP_041429518.1">
    <property type="nucleotide sequence ID" value="XM_041573584.1"/>
</dbReference>
<feature type="compositionally biased region" description="Low complexity" evidence="1">
    <location>
        <begin position="155"/>
        <end position="168"/>
    </location>
</feature>
<evidence type="ECO:0000313" key="3">
    <source>
        <dbReference type="RefSeq" id="XP_041429518.1"/>
    </source>
</evidence>